<dbReference type="SUPFAM" id="SSF56349">
    <property type="entry name" value="DNA breaking-rejoining enzymes"/>
    <property type="match status" value="1"/>
</dbReference>
<protein>
    <submittedName>
        <fullName evidence="2">Uncharacterized protein</fullName>
    </submittedName>
</protein>
<dbReference type="GO" id="GO:0015074">
    <property type="term" value="P:DNA integration"/>
    <property type="evidence" value="ECO:0007669"/>
    <property type="project" value="InterPro"/>
</dbReference>
<dbReference type="GO" id="GO:0003677">
    <property type="term" value="F:DNA binding"/>
    <property type="evidence" value="ECO:0007669"/>
    <property type="project" value="InterPro"/>
</dbReference>
<keyword evidence="3" id="KW-1185">Reference proteome</keyword>
<dbReference type="InterPro" id="IPR011010">
    <property type="entry name" value="DNA_brk_join_enz"/>
</dbReference>
<accession>A0A191YQ01</accession>
<dbReference type="GO" id="GO:0006310">
    <property type="term" value="P:DNA recombination"/>
    <property type="evidence" value="ECO:0007669"/>
    <property type="project" value="UniProtKB-KW"/>
</dbReference>
<dbReference type="RefSeq" id="WP_064676407.1">
    <property type="nucleotide sequence ID" value="NZ_CP014870.1"/>
</dbReference>
<proteinExistence type="predicted"/>
<dbReference type="OrthoDB" id="7033627at2"/>
<keyword evidence="1" id="KW-0233">DNA recombination</keyword>
<sequence>MRVPVYPQDLIRNRGFKSLAKQLQQHWRGPTPISLAEAQKTLAQGLGYQNFYDLNEASKVCQPDEPVPSEATVRHAIGSTIKATLQPEAWLSVDQRELEQLVTDLSLKKLVAFKRLLLAPDAGHNPLLKLVSGAQPGLSKEHIQLLEKILSESGDLRDRALFACMLGALRSSEILSARMHHGAAVYGVKTFDTKRVLDAIPERHRAIFNQYVKASKLSDGEYLFRAANAPGRPLSSDALRRICASWARKASIHVSLLTPHGVRRITDNYTDLMRQMRERTGHYPADMSLAYVAGLPTIRIP</sequence>
<reference evidence="2 3" key="1">
    <citation type="journal article" date="2018" name="Syst. Appl. Microbiol.">
        <title>Pseudomonas silesiensis sp. nov. strain A3T isolated from a biological pesticide sewage treatment plant and analysis of the complete genome sequence.</title>
        <authorList>
            <person name="Kaminski M.A."/>
            <person name="Furmanczyk E.M."/>
            <person name="Sobczak A."/>
            <person name="Dziembowski A."/>
            <person name="Lipinski L."/>
        </authorList>
    </citation>
    <scope>NUCLEOTIDE SEQUENCE [LARGE SCALE GENOMIC DNA]</scope>
    <source>
        <strain evidence="2 3">A3</strain>
    </source>
</reference>
<evidence type="ECO:0000256" key="1">
    <source>
        <dbReference type="ARBA" id="ARBA00023172"/>
    </source>
</evidence>
<dbReference type="STRING" id="1853130.PMA3_06605"/>
<dbReference type="InterPro" id="IPR013762">
    <property type="entry name" value="Integrase-like_cat_sf"/>
</dbReference>
<evidence type="ECO:0000313" key="3">
    <source>
        <dbReference type="Proteomes" id="UP000078354"/>
    </source>
</evidence>
<dbReference type="AlphaFoldDB" id="A0A191YQ01"/>
<evidence type="ECO:0000313" key="2">
    <source>
        <dbReference type="EMBL" id="ANJ54848.1"/>
    </source>
</evidence>
<organism evidence="2 3">
    <name type="scientific">Pseudomonas silesiensis</name>
    <dbReference type="NCBI Taxonomy" id="1853130"/>
    <lineage>
        <taxon>Bacteria</taxon>
        <taxon>Pseudomonadati</taxon>
        <taxon>Pseudomonadota</taxon>
        <taxon>Gammaproteobacteria</taxon>
        <taxon>Pseudomonadales</taxon>
        <taxon>Pseudomonadaceae</taxon>
        <taxon>Pseudomonas</taxon>
    </lineage>
</organism>
<name>A0A191YQ01_9PSED</name>
<dbReference type="EMBL" id="CP014870">
    <property type="protein sequence ID" value="ANJ54848.1"/>
    <property type="molecule type" value="Genomic_DNA"/>
</dbReference>
<gene>
    <name evidence="2" type="ORF">PMA3_06605</name>
</gene>
<dbReference type="Gene3D" id="1.10.443.10">
    <property type="entry name" value="Intergrase catalytic core"/>
    <property type="match status" value="1"/>
</dbReference>
<dbReference type="KEGG" id="psil:PMA3_06605"/>
<dbReference type="Proteomes" id="UP000078354">
    <property type="component" value="Chromosome"/>
</dbReference>